<accession>A0A1M3TLM0</accession>
<dbReference type="EMBL" id="KV878240">
    <property type="protein sequence ID" value="OJZ87526.1"/>
    <property type="molecule type" value="Genomic_DNA"/>
</dbReference>
<keyword evidence="1" id="KW-0472">Membrane</keyword>
<protein>
    <submittedName>
        <fullName evidence="2">Uncharacterized protein</fullName>
    </submittedName>
</protein>
<evidence type="ECO:0000313" key="3">
    <source>
        <dbReference type="Proteomes" id="UP000184063"/>
    </source>
</evidence>
<keyword evidence="1" id="KW-1133">Transmembrane helix</keyword>
<dbReference type="Proteomes" id="UP000184063">
    <property type="component" value="Unassembled WGS sequence"/>
</dbReference>
<gene>
    <name evidence="2" type="ORF">ASPFODRAFT_576389</name>
</gene>
<dbReference type="VEuPathDB" id="FungiDB:ASPFODRAFT_576389"/>
<keyword evidence="1" id="KW-0812">Transmembrane</keyword>
<proteinExistence type="predicted"/>
<evidence type="ECO:0000313" key="2">
    <source>
        <dbReference type="EMBL" id="OJZ87526.1"/>
    </source>
</evidence>
<sequence>MLWGLAVLGCGLGYSAVILSADTALPTDTALNETYRADPPDQLQPLILLFAILVGAGRSYWLPLAVSSTCLCLSYY</sequence>
<dbReference type="AlphaFoldDB" id="A0A1M3TLM0"/>
<organism evidence="2 3">
    <name type="scientific">Aspergillus luchuensis (strain CBS 106.47)</name>
    <dbReference type="NCBI Taxonomy" id="1137211"/>
    <lineage>
        <taxon>Eukaryota</taxon>
        <taxon>Fungi</taxon>
        <taxon>Dikarya</taxon>
        <taxon>Ascomycota</taxon>
        <taxon>Pezizomycotina</taxon>
        <taxon>Eurotiomycetes</taxon>
        <taxon>Eurotiomycetidae</taxon>
        <taxon>Eurotiales</taxon>
        <taxon>Aspergillaceae</taxon>
        <taxon>Aspergillus</taxon>
        <taxon>Aspergillus subgen. Circumdati</taxon>
    </lineage>
</organism>
<name>A0A1M3TLM0_ASPLC</name>
<feature type="transmembrane region" description="Helical" evidence="1">
    <location>
        <begin position="44"/>
        <end position="61"/>
    </location>
</feature>
<evidence type="ECO:0000256" key="1">
    <source>
        <dbReference type="SAM" id="Phobius"/>
    </source>
</evidence>
<reference evidence="3" key="1">
    <citation type="journal article" date="2017" name="Genome Biol.">
        <title>Comparative genomics reveals high biological diversity and specific adaptations in the industrially and medically important fungal genus Aspergillus.</title>
        <authorList>
            <person name="de Vries R.P."/>
            <person name="Riley R."/>
            <person name="Wiebenga A."/>
            <person name="Aguilar-Osorio G."/>
            <person name="Amillis S."/>
            <person name="Uchima C.A."/>
            <person name="Anderluh G."/>
            <person name="Asadollahi M."/>
            <person name="Askin M."/>
            <person name="Barry K."/>
            <person name="Battaglia E."/>
            <person name="Bayram O."/>
            <person name="Benocci T."/>
            <person name="Braus-Stromeyer S.A."/>
            <person name="Caldana C."/>
            <person name="Canovas D."/>
            <person name="Cerqueira G.C."/>
            <person name="Chen F."/>
            <person name="Chen W."/>
            <person name="Choi C."/>
            <person name="Clum A."/>
            <person name="Dos Santos R.A."/>
            <person name="Damasio A.R."/>
            <person name="Diallinas G."/>
            <person name="Emri T."/>
            <person name="Fekete E."/>
            <person name="Flipphi M."/>
            <person name="Freyberg S."/>
            <person name="Gallo A."/>
            <person name="Gournas C."/>
            <person name="Habgood R."/>
            <person name="Hainaut M."/>
            <person name="Harispe M.L."/>
            <person name="Henrissat B."/>
            <person name="Hilden K.S."/>
            <person name="Hope R."/>
            <person name="Hossain A."/>
            <person name="Karabika E."/>
            <person name="Karaffa L."/>
            <person name="Karanyi Z."/>
            <person name="Krasevec N."/>
            <person name="Kuo A."/>
            <person name="Kusch H."/>
            <person name="LaButti K."/>
            <person name="Lagendijk E.L."/>
            <person name="Lapidus A."/>
            <person name="Levasseur A."/>
            <person name="Lindquist E."/>
            <person name="Lipzen A."/>
            <person name="Logrieco A.F."/>
            <person name="MacCabe A."/>
            <person name="Maekelae M.R."/>
            <person name="Malavazi I."/>
            <person name="Melin P."/>
            <person name="Meyer V."/>
            <person name="Mielnichuk N."/>
            <person name="Miskei M."/>
            <person name="Molnar A.P."/>
            <person name="Mule G."/>
            <person name="Ngan C.Y."/>
            <person name="Orejas M."/>
            <person name="Orosz E."/>
            <person name="Ouedraogo J.P."/>
            <person name="Overkamp K.M."/>
            <person name="Park H.-S."/>
            <person name="Perrone G."/>
            <person name="Piumi F."/>
            <person name="Punt P.J."/>
            <person name="Ram A.F."/>
            <person name="Ramon A."/>
            <person name="Rauscher S."/>
            <person name="Record E."/>
            <person name="Riano-Pachon D.M."/>
            <person name="Robert V."/>
            <person name="Roehrig J."/>
            <person name="Ruller R."/>
            <person name="Salamov A."/>
            <person name="Salih N.S."/>
            <person name="Samson R.A."/>
            <person name="Sandor E."/>
            <person name="Sanguinetti M."/>
            <person name="Schuetze T."/>
            <person name="Sepcic K."/>
            <person name="Shelest E."/>
            <person name="Sherlock G."/>
            <person name="Sophianopoulou V."/>
            <person name="Squina F.M."/>
            <person name="Sun H."/>
            <person name="Susca A."/>
            <person name="Todd R.B."/>
            <person name="Tsang A."/>
            <person name="Unkles S.E."/>
            <person name="van de Wiele N."/>
            <person name="van Rossen-Uffink D."/>
            <person name="Oliveira J.V."/>
            <person name="Vesth T.C."/>
            <person name="Visser J."/>
            <person name="Yu J.-H."/>
            <person name="Zhou M."/>
            <person name="Andersen M.R."/>
            <person name="Archer D.B."/>
            <person name="Baker S.E."/>
            <person name="Benoit I."/>
            <person name="Brakhage A.A."/>
            <person name="Braus G.H."/>
            <person name="Fischer R."/>
            <person name="Frisvad J.C."/>
            <person name="Goldman G.H."/>
            <person name="Houbraken J."/>
            <person name="Oakley B."/>
            <person name="Pocsi I."/>
            <person name="Scazzocchio C."/>
            <person name="Seiboth B."/>
            <person name="vanKuyk P.A."/>
            <person name="Wortman J."/>
            <person name="Dyer P.S."/>
            <person name="Grigoriev I.V."/>
        </authorList>
    </citation>
    <scope>NUCLEOTIDE SEQUENCE [LARGE SCALE GENOMIC DNA]</scope>
    <source>
        <strain evidence="3">CBS 106.47</strain>
    </source>
</reference>